<evidence type="ECO:0000313" key="9">
    <source>
        <dbReference type="RefSeq" id="XP_018441239.1"/>
    </source>
</evidence>
<feature type="compositionally biased region" description="Basic residues" evidence="6">
    <location>
        <begin position="544"/>
        <end position="555"/>
    </location>
</feature>
<name>A0A6J0K2K4_RAPSA</name>
<feature type="compositionally biased region" description="Basic and acidic residues" evidence="6">
    <location>
        <begin position="289"/>
        <end position="313"/>
    </location>
</feature>
<evidence type="ECO:0000256" key="5">
    <source>
        <dbReference type="ARBA" id="ARBA00023212"/>
    </source>
</evidence>
<sequence>MGDSSVCLVRSFSQPSETSSHEVIPRGVLTESVSFGRFASETLQWAKWSAFTQNRYLEEVERFTKPGSVAEKKAFFEAHFKNRASGNTTTTKTVCEVVQKENLIDSEVRHGDVVKTSHETVCEVVVVKENLLPLVDEEVSNAEVGSVPPPSVSVTEATVADLQIGEVKDTIAENIDSMAVDEDEELDKENSISFSKERCSSSSMPVPEDEDLDKQSSTSLSKERRPSSSGSKTCSRSSIPEPSLSVGLDLPLKKPRKEPLSARKRSTSSVSDNQNRSPHMSINCPAGNADKKMPQDGSRSSKDKRKADNKERSGPSSVHMPLNSAISTRQTTKTGPKKLLPRRSTTQETSSSNAGTSSNPKGNEPTVASKGRKRPLSRAANEDSDAPKCSTRASAFRLLKLPPPNTRPLDEKRKNITVGSSVSCRIPNNVQRQPSPSCDNISTHSRTRAKSFTVSSPFNFRSDERAEKRKEFFKKLEEKKRKEEDAVKEQVSGVQAPMISLTSPRFRRNQTPGRENIQKPRESPHKVSSVQTSTTRNPSTEKYKRCKVHPSLTKKKTQESSSPNVL</sequence>
<dbReference type="GO" id="GO:0005874">
    <property type="term" value="C:microtubule"/>
    <property type="evidence" value="ECO:0007669"/>
    <property type="project" value="UniProtKB-KW"/>
</dbReference>
<keyword evidence="3" id="KW-0963">Cytoplasm</keyword>
<feature type="compositionally biased region" description="Polar residues" evidence="6">
    <location>
        <begin position="417"/>
        <end position="459"/>
    </location>
</feature>
<evidence type="ECO:0000256" key="1">
    <source>
        <dbReference type="ARBA" id="ARBA00004245"/>
    </source>
</evidence>
<dbReference type="Pfam" id="PF06886">
    <property type="entry name" value="TPX2"/>
    <property type="match status" value="1"/>
</dbReference>
<feature type="compositionally biased region" description="Low complexity" evidence="6">
    <location>
        <begin position="227"/>
        <end position="238"/>
    </location>
</feature>
<evidence type="ECO:0000259" key="7">
    <source>
        <dbReference type="Pfam" id="PF06886"/>
    </source>
</evidence>
<dbReference type="InterPro" id="IPR027329">
    <property type="entry name" value="TPX2_C"/>
</dbReference>
<feature type="compositionally biased region" description="Basic and acidic residues" evidence="6">
    <location>
        <begin position="516"/>
        <end position="525"/>
    </location>
</feature>
<dbReference type="RefSeq" id="XP_018441239.1">
    <property type="nucleotide sequence ID" value="XM_018585737.2"/>
</dbReference>
<gene>
    <name evidence="9" type="primary">LOC108813243</name>
</gene>
<evidence type="ECO:0000313" key="8">
    <source>
        <dbReference type="Proteomes" id="UP000504610"/>
    </source>
</evidence>
<feature type="region of interest" description="Disordered" evidence="6">
    <location>
        <begin position="178"/>
        <end position="566"/>
    </location>
</feature>
<comment type="similarity">
    <text evidence="2">Belongs to the TPX2 family.</text>
</comment>
<feature type="compositionally biased region" description="Polar residues" evidence="6">
    <location>
        <begin position="324"/>
        <end position="334"/>
    </location>
</feature>
<dbReference type="GeneID" id="108813243"/>
<feature type="compositionally biased region" description="Polar residues" evidence="6">
    <location>
        <begin position="267"/>
        <end position="280"/>
    </location>
</feature>
<dbReference type="PANTHER" id="PTHR47067:SF16">
    <property type="entry name" value="TPX2 (TARGETING PROTEIN FOR XKLP2) PROTEIN FAMILY"/>
    <property type="match status" value="1"/>
</dbReference>
<evidence type="ECO:0000256" key="4">
    <source>
        <dbReference type="ARBA" id="ARBA00022701"/>
    </source>
</evidence>
<protein>
    <submittedName>
        <fullName evidence="9">Protein WVD2-like 7 isoform X1</fullName>
    </submittedName>
</protein>
<organism evidence="8 9">
    <name type="scientific">Raphanus sativus</name>
    <name type="common">Radish</name>
    <name type="synonym">Raphanus raphanistrum var. sativus</name>
    <dbReference type="NCBI Taxonomy" id="3726"/>
    <lineage>
        <taxon>Eukaryota</taxon>
        <taxon>Viridiplantae</taxon>
        <taxon>Streptophyta</taxon>
        <taxon>Embryophyta</taxon>
        <taxon>Tracheophyta</taxon>
        <taxon>Spermatophyta</taxon>
        <taxon>Magnoliopsida</taxon>
        <taxon>eudicotyledons</taxon>
        <taxon>Gunneridae</taxon>
        <taxon>Pentapetalae</taxon>
        <taxon>rosids</taxon>
        <taxon>malvids</taxon>
        <taxon>Brassicales</taxon>
        <taxon>Brassicaceae</taxon>
        <taxon>Brassiceae</taxon>
        <taxon>Raphanus</taxon>
    </lineage>
</organism>
<feature type="compositionally biased region" description="Polar residues" evidence="6">
    <location>
        <begin position="526"/>
        <end position="540"/>
    </location>
</feature>
<feature type="compositionally biased region" description="Basic and acidic residues" evidence="6">
    <location>
        <begin position="461"/>
        <end position="488"/>
    </location>
</feature>
<dbReference type="InterPro" id="IPR044216">
    <property type="entry name" value="WDL7"/>
</dbReference>
<evidence type="ECO:0000256" key="2">
    <source>
        <dbReference type="ARBA" id="ARBA00005885"/>
    </source>
</evidence>
<dbReference type="Proteomes" id="UP000504610">
    <property type="component" value="Chromosome 6"/>
</dbReference>
<keyword evidence="4" id="KW-0493">Microtubule</keyword>
<evidence type="ECO:0000256" key="6">
    <source>
        <dbReference type="SAM" id="MobiDB-lite"/>
    </source>
</evidence>
<evidence type="ECO:0000256" key="3">
    <source>
        <dbReference type="ARBA" id="ARBA00022490"/>
    </source>
</evidence>
<dbReference type="OrthoDB" id="621651at2759"/>
<proteinExistence type="inferred from homology"/>
<keyword evidence="8" id="KW-1185">Reference proteome</keyword>
<feature type="domain" description="TPX2 C-terminal" evidence="7">
    <location>
        <begin position="458"/>
        <end position="487"/>
    </location>
</feature>
<dbReference type="KEGG" id="rsz:108813243"/>
<feature type="compositionally biased region" description="Polar residues" evidence="6">
    <location>
        <begin position="343"/>
        <end position="361"/>
    </location>
</feature>
<keyword evidence="5" id="KW-0206">Cytoskeleton</keyword>
<reference evidence="8" key="1">
    <citation type="journal article" date="2019" name="Database">
        <title>The radish genome database (RadishGD): an integrated information resource for radish genomics.</title>
        <authorList>
            <person name="Yu H.J."/>
            <person name="Baek S."/>
            <person name="Lee Y.J."/>
            <person name="Cho A."/>
            <person name="Mun J.H."/>
        </authorList>
    </citation>
    <scope>NUCLEOTIDE SEQUENCE [LARGE SCALE GENOMIC DNA]</scope>
    <source>
        <strain evidence="8">cv. WK10039</strain>
    </source>
</reference>
<dbReference type="PANTHER" id="PTHR47067">
    <property type="entry name" value="TPX2 (TARGETING PROTEIN FOR XKLP2) PROTEIN FAMILY-RELATED"/>
    <property type="match status" value="1"/>
</dbReference>
<dbReference type="AlphaFoldDB" id="A0A6J0K2K4"/>
<comment type="subcellular location">
    <subcellularLocation>
        <location evidence="1">Cytoplasm</location>
        <location evidence="1">Cytoskeleton</location>
    </subcellularLocation>
</comment>
<accession>A0A6J0K2K4</accession>
<reference evidence="9" key="2">
    <citation type="submission" date="2025-08" db="UniProtKB">
        <authorList>
            <consortium name="RefSeq"/>
        </authorList>
    </citation>
    <scope>IDENTIFICATION</scope>
    <source>
        <tissue evidence="9">Leaf</tissue>
    </source>
</reference>